<dbReference type="EMBL" id="NAJO01000034">
    <property type="protein sequence ID" value="OQO00568.1"/>
    <property type="molecule type" value="Genomic_DNA"/>
</dbReference>
<feature type="compositionally biased region" description="Basic and acidic residues" evidence="1">
    <location>
        <begin position="1"/>
        <end position="10"/>
    </location>
</feature>
<feature type="compositionally biased region" description="Polar residues" evidence="1">
    <location>
        <begin position="357"/>
        <end position="369"/>
    </location>
</feature>
<feature type="compositionally biased region" description="Polar residues" evidence="1">
    <location>
        <begin position="221"/>
        <end position="238"/>
    </location>
</feature>
<dbReference type="OrthoDB" id="3910890at2759"/>
<reference evidence="3" key="1">
    <citation type="submission" date="2017-03" db="EMBL/GenBank/DDBJ databases">
        <title>Genomes of endolithic fungi from Antarctica.</title>
        <authorList>
            <person name="Coleine C."/>
            <person name="Masonjones S."/>
            <person name="Stajich J.E."/>
        </authorList>
    </citation>
    <scope>NUCLEOTIDE SEQUENCE [LARGE SCALE GENOMIC DNA]</scope>
    <source>
        <strain evidence="3">CCFEE 5527</strain>
    </source>
</reference>
<dbReference type="InParanoid" id="A0A1V8SNH1"/>
<name>A0A1V8SNH1_9PEZI</name>
<sequence length="457" mass="50519">MATRRVKAEDWAPVTQTRIKTRASPPKVPREEELMLPKPVINHRPTPLDIELAQIMSPARKLVPTLISPLADSEGVRHPEVVNFAADKTWHQQDALGTLMVRRLLSGRRACPSVASRRSEMSFGILDYYIRDVSPLQSPELPVTKTSVLDPAIDKFESGLAEPKLQSAVSIDVIDVRGGAEHDTLLLPLSAPPPPPLLVVRPQHKKTYSLFPAVKESSPRSYQLAQISNDSPTDSRQSVDPLRNSRPSPSQRYPSQVLAKLDGTPSRRRVQTVSTPSPPETARTSRVTSLGTPQPSATYYRPRKDSLVVSLRSRKDSCASQTNSRLIPLRILSSSSTASGPSHSSASTSTVTGGSPNTQSRWSEDTITSPVAVTTPRIRTSFGSLMGRDSAQYPACFFEDDDDESAPLRRKFRWQKGGSLTKETPFSRHDRGRFDEKTGLGERMRRWLLCGCSGKRR</sequence>
<organism evidence="2 3">
    <name type="scientific">Cryoendolithus antarcticus</name>
    <dbReference type="NCBI Taxonomy" id="1507870"/>
    <lineage>
        <taxon>Eukaryota</taxon>
        <taxon>Fungi</taxon>
        <taxon>Dikarya</taxon>
        <taxon>Ascomycota</taxon>
        <taxon>Pezizomycotina</taxon>
        <taxon>Dothideomycetes</taxon>
        <taxon>Dothideomycetidae</taxon>
        <taxon>Cladosporiales</taxon>
        <taxon>Cladosporiaceae</taxon>
        <taxon>Cryoendolithus</taxon>
    </lineage>
</organism>
<comment type="caution">
    <text evidence="2">The sequence shown here is derived from an EMBL/GenBank/DDBJ whole genome shotgun (WGS) entry which is preliminary data.</text>
</comment>
<feature type="compositionally biased region" description="Polar residues" evidence="1">
    <location>
        <begin position="282"/>
        <end position="297"/>
    </location>
</feature>
<proteinExistence type="predicted"/>
<feature type="region of interest" description="Disordered" evidence="1">
    <location>
        <begin position="1"/>
        <end position="30"/>
    </location>
</feature>
<protein>
    <submittedName>
        <fullName evidence="2">Uncharacterized protein</fullName>
    </submittedName>
</protein>
<evidence type="ECO:0000313" key="2">
    <source>
        <dbReference type="EMBL" id="OQO00568.1"/>
    </source>
</evidence>
<feature type="compositionally biased region" description="Low complexity" evidence="1">
    <location>
        <begin position="334"/>
        <end position="356"/>
    </location>
</feature>
<keyword evidence="3" id="KW-1185">Reference proteome</keyword>
<dbReference type="Proteomes" id="UP000192596">
    <property type="component" value="Unassembled WGS sequence"/>
</dbReference>
<feature type="compositionally biased region" description="Low complexity" evidence="1">
    <location>
        <begin position="245"/>
        <end position="256"/>
    </location>
</feature>
<accession>A0A1V8SNH1</accession>
<feature type="region of interest" description="Disordered" evidence="1">
    <location>
        <begin position="221"/>
        <end position="301"/>
    </location>
</feature>
<dbReference type="AlphaFoldDB" id="A0A1V8SNH1"/>
<gene>
    <name evidence="2" type="ORF">B0A48_13058</name>
</gene>
<feature type="region of interest" description="Disordered" evidence="1">
    <location>
        <begin position="334"/>
        <end position="369"/>
    </location>
</feature>
<evidence type="ECO:0000313" key="3">
    <source>
        <dbReference type="Proteomes" id="UP000192596"/>
    </source>
</evidence>
<evidence type="ECO:0000256" key="1">
    <source>
        <dbReference type="SAM" id="MobiDB-lite"/>
    </source>
</evidence>